<dbReference type="RefSeq" id="WP_057764061.1">
    <property type="nucleotide sequence ID" value="NZ_CP183326.1"/>
</dbReference>
<proteinExistence type="inferred from homology"/>
<evidence type="ECO:0000256" key="1">
    <source>
        <dbReference type="ARBA" id="ARBA00004167"/>
    </source>
</evidence>
<protein>
    <submittedName>
        <fullName evidence="7">YjcZ family sporulation protein</fullName>
    </submittedName>
</protein>
<keyword evidence="5 6" id="KW-0472">Membrane</keyword>
<keyword evidence="8" id="KW-1185">Reference proteome</keyword>
<dbReference type="Proteomes" id="UP000293846">
    <property type="component" value="Unassembled WGS sequence"/>
</dbReference>
<evidence type="ECO:0000256" key="3">
    <source>
        <dbReference type="ARBA" id="ARBA00022692"/>
    </source>
</evidence>
<dbReference type="InterPro" id="IPR010070">
    <property type="entry name" value="YjcZ-like"/>
</dbReference>
<feature type="transmembrane region" description="Helical" evidence="6">
    <location>
        <begin position="34"/>
        <end position="55"/>
    </location>
</feature>
<evidence type="ECO:0000256" key="6">
    <source>
        <dbReference type="SAM" id="Phobius"/>
    </source>
</evidence>
<reference evidence="7 8" key="1">
    <citation type="submission" date="2019-03" db="EMBL/GenBank/DDBJ databases">
        <authorList>
            <person name="Jensen L."/>
            <person name="Storgaard J."/>
            <person name="Sulaj E."/>
            <person name="Schramm A."/>
            <person name="Marshall I.P.G."/>
        </authorList>
    </citation>
    <scope>NUCLEOTIDE SEQUENCE [LARGE SCALE GENOMIC DNA]</scope>
    <source>
        <strain evidence="7 8">2017H2G3</strain>
    </source>
</reference>
<gene>
    <name evidence="7" type="ORF">E0Y62_04260</name>
</gene>
<comment type="subcellular location">
    <subcellularLocation>
        <location evidence="1">Membrane</location>
        <topology evidence="1">Single-pass membrane protein</topology>
    </subcellularLocation>
</comment>
<dbReference type="Pfam" id="PF09680">
    <property type="entry name" value="YjcZ_2"/>
    <property type="match status" value="1"/>
</dbReference>
<comment type="similarity">
    <text evidence="2">Belongs to the SscA family.</text>
</comment>
<evidence type="ECO:0000256" key="5">
    <source>
        <dbReference type="ARBA" id="ARBA00023136"/>
    </source>
</evidence>
<organism evidence="7 8">
    <name type="scientific">Cytobacillus praedii</name>
    <dbReference type="NCBI Taxonomy" id="1742358"/>
    <lineage>
        <taxon>Bacteria</taxon>
        <taxon>Bacillati</taxon>
        <taxon>Bacillota</taxon>
        <taxon>Bacilli</taxon>
        <taxon>Bacillales</taxon>
        <taxon>Bacillaceae</taxon>
        <taxon>Cytobacillus</taxon>
    </lineage>
</organism>
<evidence type="ECO:0000313" key="8">
    <source>
        <dbReference type="Proteomes" id="UP000293846"/>
    </source>
</evidence>
<dbReference type="EMBL" id="SJTH01000004">
    <property type="protein sequence ID" value="TCJ05372.1"/>
    <property type="molecule type" value="Genomic_DNA"/>
</dbReference>
<dbReference type="GO" id="GO:0016020">
    <property type="term" value="C:membrane"/>
    <property type="evidence" value="ECO:0007669"/>
    <property type="project" value="UniProtKB-SubCell"/>
</dbReference>
<name>A0A4R1B280_9BACI</name>
<evidence type="ECO:0000313" key="7">
    <source>
        <dbReference type="EMBL" id="TCJ05372.1"/>
    </source>
</evidence>
<dbReference type="NCBIfam" id="TIGR01732">
    <property type="entry name" value="tiny_TM_bacill"/>
    <property type="match status" value="1"/>
</dbReference>
<comment type="caution">
    <text evidence="7">The sequence shown here is derived from an EMBL/GenBank/DDBJ whole genome shotgun (WGS) entry which is preliminary data.</text>
</comment>
<dbReference type="STRING" id="1742358.GCA_001439605_04876"/>
<evidence type="ECO:0000256" key="4">
    <source>
        <dbReference type="ARBA" id="ARBA00022989"/>
    </source>
</evidence>
<evidence type="ECO:0000256" key="2">
    <source>
        <dbReference type="ARBA" id="ARBA00010221"/>
    </source>
</evidence>
<keyword evidence="3 6" id="KW-0812">Transmembrane</keyword>
<sequence length="56" mass="5792">MQYGYGCGYDPCFSGYGYPVAGAYGGNCCGFSGGFALIVVLFILLIIIGASCFGAW</sequence>
<keyword evidence="4 6" id="KW-1133">Transmembrane helix</keyword>
<dbReference type="AlphaFoldDB" id="A0A4R1B280"/>
<accession>A0A4R1B280</accession>